<dbReference type="SMART" id="SM00341">
    <property type="entry name" value="HRDC"/>
    <property type="match status" value="1"/>
</dbReference>
<keyword evidence="2" id="KW-0698">rRNA processing</keyword>
<dbReference type="GO" id="GO:0071051">
    <property type="term" value="P:poly(A)-dependent snoRNA 3'-end processing"/>
    <property type="evidence" value="ECO:0007669"/>
    <property type="project" value="TreeGrafter"/>
</dbReference>
<dbReference type="InterPro" id="IPR010997">
    <property type="entry name" value="HRDC-like_sf"/>
</dbReference>
<evidence type="ECO:0000259" key="10">
    <source>
        <dbReference type="PROSITE" id="PS50967"/>
    </source>
</evidence>
<evidence type="ECO:0000256" key="6">
    <source>
        <dbReference type="ARBA" id="ARBA00022839"/>
    </source>
</evidence>
<dbReference type="GO" id="GO:0005730">
    <property type="term" value="C:nucleolus"/>
    <property type="evidence" value="ECO:0007669"/>
    <property type="project" value="TreeGrafter"/>
</dbReference>
<dbReference type="SMART" id="SM00474">
    <property type="entry name" value="35EXOc"/>
    <property type="match status" value="1"/>
</dbReference>
<dbReference type="GO" id="GO:0003727">
    <property type="term" value="F:single-stranded RNA binding"/>
    <property type="evidence" value="ECO:0007669"/>
    <property type="project" value="TreeGrafter"/>
</dbReference>
<keyword evidence="5" id="KW-0271">Exosome</keyword>
<keyword evidence="3" id="KW-0540">Nuclease</keyword>
<protein>
    <recommendedName>
        <fullName evidence="9">Exosome complex component 10 homolog</fullName>
    </recommendedName>
</protein>
<keyword evidence="7" id="KW-0539">Nucleus</keyword>
<dbReference type="OrthoDB" id="2250022at2759"/>
<dbReference type="Gene3D" id="3.30.420.10">
    <property type="entry name" value="Ribonuclease H-like superfamily/Ribonuclease H"/>
    <property type="match status" value="1"/>
</dbReference>
<dbReference type="GO" id="GO:0071040">
    <property type="term" value="P:nuclear polyadenylation-dependent antisense transcript catabolic process"/>
    <property type="evidence" value="ECO:0007669"/>
    <property type="project" value="TreeGrafter"/>
</dbReference>
<dbReference type="GO" id="GO:0000166">
    <property type="term" value="F:nucleotide binding"/>
    <property type="evidence" value="ECO:0007669"/>
    <property type="project" value="InterPro"/>
</dbReference>
<dbReference type="InterPro" id="IPR036397">
    <property type="entry name" value="RNaseH_sf"/>
</dbReference>
<dbReference type="Gene3D" id="1.10.150.80">
    <property type="entry name" value="HRDC domain"/>
    <property type="match status" value="1"/>
</dbReference>
<comment type="subcellular location">
    <subcellularLocation>
        <location evidence="1">Nucleus</location>
    </subcellularLocation>
</comment>
<dbReference type="GO" id="GO:0071044">
    <property type="term" value="P:histone mRNA catabolic process"/>
    <property type="evidence" value="ECO:0007669"/>
    <property type="project" value="TreeGrafter"/>
</dbReference>
<dbReference type="SUPFAM" id="SSF47819">
    <property type="entry name" value="HRDC-like"/>
    <property type="match status" value="1"/>
</dbReference>
<proteinExistence type="inferred from homology"/>
<evidence type="ECO:0000256" key="5">
    <source>
        <dbReference type="ARBA" id="ARBA00022835"/>
    </source>
</evidence>
<dbReference type="InterPro" id="IPR002121">
    <property type="entry name" value="HRDC_dom"/>
</dbReference>
<dbReference type="InterPro" id="IPR012337">
    <property type="entry name" value="RNaseH-like_sf"/>
</dbReference>
<keyword evidence="4" id="KW-0378">Hydrolase</keyword>
<evidence type="ECO:0000256" key="2">
    <source>
        <dbReference type="ARBA" id="ARBA00022552"/>
    </source>
</evidence>
<dbReference type="GO" id="GO:0071037">
    <property type="term" value="P:nuclear polyadenylation-dependent snRNA catabolic process"/>
    <property type="evidence" value="ECO:0007669"/>
    <property type="project" value="TreeGrafter"/>
</dbReference>
<dbReference type="GO" id="GO:0071038">
    <property type="term" value="P:TRAMP-dependent tRNA surveillance pathway"/>
    <property type="evidence" value="ECO:0007669"/>
    <property type="project" value="TreeGrafter"/>
</dbReference>
<dbReference type="PANTHER" id="PTHR12124:SF47">
    <property type="entry name" value="EXOSOME COMPONENT 10"/>
    <property type="match status" value="1"/>
</dbReference>
<dbReference type="FunFam" id="1.10.150.80:FF:000001">
    <property type="entry name" value="Putative exosome component 10"/>
    <property type="match status" value="1"/>
</dbReference>
<evidence type="ECO:0000256" key="7">
    <source>
        <dbReference type="ARBA" id="ARBA00023242"/>
    </source>
</evidence>
<reference evidence="12" key="3">
    <citation type="submission" date="2022-06" db="UniProtKB">
        <authorList>
            <consortium name="EnsemblMetazoa"/>
        </authorList>
    </citation>
    <scope>IDENTIFICATION</scope>
</reference>
<dbReference type="Pfam" id="PF00570">
    <property type="entry name" value="HRDC"/>
    <property type="match status" value="1"/>
</dbReference>
<organism evidence="11">
    <name type="scientific">Sarcoptes scabiei</name>
    <name type="common">Itch mite</name>
    <name type="synonym">Acarus scabiei</name>
    <dbReference type="NCBI Taxonomy" id="52283"/>
    <lineage>
        <taxon>Eukaryota</taxon>
        <taxon>Metazoa</taxon>
        <taxon>Ecdysozoa</taxon>
        <taxon>Arthropoda</taxon>
        <taxon>Chelicerata</taxon>
        <taxon>Arachnida</taxon>
        <taxon>Acari</taxon>
        <taxon>Acariformes</taxon>
        <taxon>Sarcoptiformes</taxon>
        <taxon>Astigmata</taxon>
        <taxon>Psoroptidia</taxon>
        <taxon>Sarcoptoidea</taxon>
        <taxon>Sarcoptidae</taxon>
        <taxon>Sarcoptinae</taxon>
        <taxon>Sarcoptes</taxon>
    </lineage>
</organism>
<reference evidence="11" key="2">
    <citation type="submission" date="2020-01" db="EMBL/GenBank/DDBJ databases">
        <authorList>
            <person name="Korhonen P.K.K."/>
            <person name="Guangxu M.G."/>
            <person name="Wang T.W."/>
            <person name="Stroehlein A.J.S."/>
            <person name="Young N.D."/>
            <person name="Ang C.-S.A."/>
            <person name="Fernando D.W.F."/>
            <person name="Lu H.L."/>
            <person name="Taylor S.T."/>
            <person name="Ehtesham M.E.M."/>
            <person name="Najaraj S.H.N."/>
            <person name="Harsha G.H.G."/>
            <person name="Madugundu A.M."/>
            <person name="Renuse S.R."/>
            <person name="Holt D.H."/>
            <person name="Pandey A.P."/>
            <person name="Papenfuss A.P."/>
            <person name="Gasser R.B.G."/>
            <person name="Fischer K.F."/>
        </authorList>
    </citation>
    <scope>NUCLEOTIDE SEQUENCE</scope>
    <source>
        <strain evidence="11">SSS_KF_BRIS2020</strain>
    </source>
</reference>
<comment type="similarity">
    <text evidence="8">Belongs to the exosome component 10/RRP6 family.</text>
</comment>
<dbReference type="FunFam" id="3.30.420.10:FF:000059">
    <property type="entry name" value="Exosome complex exonuclease Rrp6"/>
    <property type="match status" value="1"/>
</dbReference>
<keyword evidence="13" id="KW-1185">Reference proteome</keyword>
<dbReference type="GO" id="GO:0000467">
    <property type="term" value="P:exonucleolytic trimming to generate mature 3'-end of 5.8S rRNA from tricistronic rRNA transcript (SSU-rRNA, 5.8S rRNA, LSU-rRNA)"/>
    <property type="evidence" value="ECO:0007669"/>
    <property type="project" value="InterPro"/>
</dbReference>
<dbReference type="GO" id="GO:0000176">
    <property type="term" value="C:nuclear exosome (RNase complex)"/>
    <property type="evidence" value="ECO:0007669"/>
    <property type="project" value="TreeGrafter"/>
</dbReference>
<evidence type="ECO:0000256" key="1">
    <source>
        <dbReference type="ARBA" id="ARBA00004123"/>
    </source>
</evidence>
<dbReference type="PROSITE" id="PS50967">
    <property type="entry name" value="HRDC"/>
    <property type="match status" value="1"/>
</dbReference>
<evidence type="ECO:0000256" key="4">
    <source>
        <dbReference type="ARBA" id="ARBA00022801"/>
    </source>
</evidence>
<dbReference type="InterPro" id="IPR044876">
    <property type="entry name" value="HRDC_dom_sf"/>
</dbReference>
<keyword evidence="6" id="KW-0269">Exonuclease</keyword>
<reference evidence="13" key="1">
    <citation type="journal article" date="2020" name="PLoS Negl. Trop. Dis.">
        <title>High-quality nuclear genome for Sarcoptes scabiei-A critical resource for a neglected parasite.</title>
        <authorList>
            <person name="Korhonen P.K."/>
            <person name="Gasser R.B."/>
            <person name="Ma G."/>
            <person name="Wang T."/>
            <person name="Stroehlein A.J."/>
            <person name="Young N.D."/>
            <person name="Ang C.S."/>
            <person name="Fernando D.D."/>
            <person name="Lu H.C."/>
            <person name="Taylor S."/>
            <person name="Reynolds S.L."/>
            <person name="Mofiz E."/>
            <person name="Najaraj S.H."/>
            <person name="Gowda H."/>
            <person name="Madugundu A."/>
            <person name="Renuse S."/>
            <person name="Holt D."/>
            <person name="Pandey A."/>
            <person name="Papenfuss A.T."/>
            <person name="Fischer K."/>
        </authorList>
    </citation>
    <scope>NUCLEOTIDE SEQUENCE [LARGE SCALE GENOMIC DNA]</scope>
</reference>
<dbReference type="PANTHER" id="PTHR12124">
    <property type="entry name" value="POLYMYOSITIS/SCLERODERMA AUTOANTIGEN-RELATED"/>
    <property type="match status" value="1"/>
</dbReference>
<gene>
    <name evidence="11" type="primary">SSS_100g</name>
    <name evidence="11" type="ORF">SSS_100</name>
</gene>
<evidence type="ECO:0000313" key="12">
    <source>
        <dbReference type="EnsemblMetazoa" id="KAF7491326.1"/>
    </source>
</evidence>
<dbReference type="GO" id="GO:0071035">
    <property type="term" value="P:nuclear polyadenylation-dependent rRNA catabolic process"/>
    <property type="evidence" value="ECO:0007669"/>
    <property type="project" value="TreeGrafter"/>
</dbReference>
<dbReference type="GO" id="GO:0071039">
    <property type="term" value="P:nuclear polyadenylation-dependent CUT catabolic process"/>
    <property type="evidence" value="ECO:0007669"/>
    <property type="project" value="TreeGrafter"/>
</dbReference>
<dbReference type="Pfam" id="PF01612">
    <property type="entry name" value="DNA_pol_A_exo1"/>
    <property type="match status" value="1"/>
</dbReference>
<dbReference type="AlphaFoldDB" id="A0A834VC45"/>
<dbReference type="Proteomes" id="UP000070412">
    <property type="component" value="Unassembled WGS sequence"/>
</dbReference>
<evidence type="ECO:0000313" key="13">
    <source>
        <dbReference type="Proteomes" id="UP000070412"/>
    </source>
</evidence>
<name>A0A834VC45_SARSC</name>
<accession>A0A834VC45</accession>
<dbReference type="EMBL" id="WVUK01000060">
    <property type="protein sequence ID" value="KAF7491326.1"/>
    <property type="molecule type" value="Genomic_DNA"/>
</dbReference>
<feature type="domain" description="HRDC" evidence="10">
    <location>
        <begin position="487"/>
        <end position="567"/>
    </location>
</feature>
<evidence type="ECO:0000256" key="9">
    <source>
        <dbReference type="ARBA" id="ARBA00070365"/>
    </source>
</evidence>
<dbReference type="InterPro" id="IPR002562">
    <property type="entry name" value="3'-5'_exonuclease_dom"/>
</dbReference>
<dbReference type="EnsemblMetazoa" id="SSS_100s_mrna">
    <property type="protein sequence ID" value="KAF7491326.1"/>
    <property type="gene ID" value="SSS_100"/>
</dbReference>
<evidence type="ECO:0000256" key="3">
    <source>
        <dbReference type="ARBA" id="ARBA00022722"/>
    </source>
</evidence>
<evidence type="ECO:0000256" key="8">
    <source>
        <dbReference type="ARBA" id="ARBA00043957"/>
    </source>
</evidence>
<evidence type="ECO:0000313" key="11">
    <source>
        <dbReference type="EMBL" id="KAF7491326.1"/>
    </source>
</evidence>
<dbReference type="GO" id="GO:0071036">
    <property type="term" value="P:nuclear polyadenylation-dependent snoRNA catabolic process"/>
    <property type="evidence" value="ECO:0007669"/>
    <property type="project" value="TreeGrafter"/>
</dbReference>
<dbReference type="InterPro" id="IPR045092">
    <property type="entry name" value="Rrp6-like"/>
</dbReference>
<dbReference type="SUPFAM" id="SSF53098">
    <property type="entry name" value="Ribonuclease H-like"/>
    <property type="match status" value="1"/>
</dbReference>
<sequence>MEEKLNNSDELQSFTTDDYIELIKETLELAKDICNNQDIKQNEKIKTLLKLQNDKSLMITNFLCQSIHKSNRTLNETKTTGLKLSDDQIMSKLTEANDNLIDKTIYYFECTKNSKKIGFKSNPINVQMVTDRKRNQSKVFVEQIDDHIKKRKLSTKYESDNGKSFKLMTASNIKRPQIVYKIKIDNSYSTPFIPRLSFKPNALIPLEESIKPIKYDPPLQLNPSFGKEIKCPSHYYPHPYQNEIENFETPKEFFTEPDPNNLKFSGFEENKFLFIDRRQDLFDLIESLKNYKEIAVDLEHHSFRSYEGLTCLLQISTDDADYIIDVFPLWNEMQKLNEIFTSPSILKIFHSSQSDIIWLQRDLGLYVVNMFDTWVAATTLSYRHVSLSALVNKFCNFQLDKRFQLADWRLRPLTPQMLQYARCDTHFLLYIYRKLKLELLSLSDQTYNLLRFVMERSQQLCLKRHEKKIPTENDFTHLVWKNNLRFNQRQMTALKSLYLWRDMLARQQDESTGYVLPNNLLLKICEILPREQQGVLACCNPMPPLVQQYIQEIHELILNARSRIVTDHQTEFQKVFHQETNMIDLTNDSLIDHDHHIGKSIKTSDQNDYEDHDLPIYEWNKESDRFDFISDRITSYGSQASKSTLCSPSSAQHDTPMIDFLIKLSNRNKKLQKSKNNNQKSITDDFQTFYQRYLKQIEPSSD</sequence>
<dbReference type="GO" id="GO:0000175">
    <property type="term" value="F:3'-5'-RNA exonuclease activity"/>
    <property type="evidence" value="ECO:0007669"/>
    <property type="project" value="InterPro"/>
</dbReference>